<evidence type="ECO:0000313" key="3">
    <source>
        <dbReference type="Proteomes" id="UP000226431"/>
    </source>
</evidence>
<protein>
    <submittedName>
        <fullName evidence="2">Uncharacterized protein</fullName>
    </submittedName>
</protein>
<reference evidence="2 3" key="1">
    <citation type="submission" date="2017-06" db="EMBL/GenBank/DDBJ databases">
        <title>Ant-infecting Ophiocordyceps genomes reveal a high diversity of potential behavioral manipulation genes and a possible major role for enterotoxins.</title>
        <authorList>
            <person name="De Bekker C."/>
            <person name="Evans H.C."/>
            <person name="Brachmann A."/>
            <person name="Hughes D.P."/>
        </authorList>
    </citation>
    <scope>NUCLEOTIDE SEQUENCE [LARGE SCALE GENOMIC DNA]</scope>
    <source>
        <strain evidence="2 3">Map16</strain>
    </source>
</reference>
<dbReference type="Proteomes" id="UP000226431">
    <property type="component" value="Unassembled WGS sequence"/>
</dbReference>
<feature type="region of interest" description="Disordered" evidence="1">
    <location>
        <begin position="1"/>
        <end position="50"/>
    </location>
</feature>
<name>A0A2C5ZJC3_9HYPO</name>
<organism evidence="2 3">
    <name type="scientific">Ophiocordyceps camponoti-rufipedis</name>
    <dbReference type="NCBI Taxonomy" id="2004952"/>
    <lineage>
        <taxon>Eukaryota</taxon>
        <taxon>Fungi</taxon>
        <taxon>Dikarya</taxon>
        <taxon>Ascomycota</taxon>
        <taxon>Pezizomycotina</taxon>
        <taxon>Sordariomycetes</taxon>
        <taxon>Hypocreomycetidae</taxon>
        <taxon>Hypocreales</taxon>
        <taxon>Ophiocordycipitaceae</taxon>
        <taxon>Ophiocordyceps</taxon>
    </lineage>
</organism>
<comment type="caution">
    <text evidence="2">The sequence shown here is derived from an EMBL/GenBank/DDBJ whole genome shotgun (WGS) entry which is preliminary data.</text>
</comment>
<keyword evidence="3" id="KW-1185">Reference proteome</keyword>
<dbReference type="AlphaFoldDB" id="A0A2C5ZJC3"/>
<evidence type="ECO:0000256" key="1">
    <source>
        <dbReference type="SAM" id="MobiDB-lite"/>
    </source>
</evidence>
<gene>
    <name evidence="2" type="ORF">CDD80_3497</name>
</gene>
<evidence type="ECO:0000313" key="2">
    <source>
        <dbReference type="EMBL" id="PHH79910.1"/>
    </source>
</evidence>
<sequence length="220" mass="24585">MMDADSKLPAAQPTQQLEPLSSPVRRSHQDRDKPARGPLPGMRLPGVENKGEGLVGPAIDAGLRSSYSCESGFTHGWRLLVDSESTNEELGIGGKAVLRRQIEGMEEEAFRCISLSHYRGPGMASNHVVVMKIHYTYRFPYLRLVAYRVIIWIASWQAIALQLSYMDPLSCKDADIPWSRLGAEPLVNELRAHVFATATNMNRQQPPPRPRSQPPSSLRR</sequence>
<accession>A0A2C5ZJC3</accession>
<proteinExistence type="predicted"/>
<dbReference type="EMBL" id="NJES01000031">
    <property type="protein sequence ID" value="PHH79910.1"/>
    <property type="molecule type" value="Genomic_DNA"/>
</dbReference>
<feature type="region of interest" description="Disordered" evidence="1">
    <location>
        <begin position="198"/>
        <end position="220"/>
    </location>
</feature>